<comment type="caution">
    <text evidence="3">The sequence shown here is derived from an EMBL/GenBank/DDBJ whole genome shotgun (WGS) entry which is preliminary data.</text>
</comment>
<feature type="region of interest" description="Disordered" evidence="2">
    <location>
        <begin position="165"/>
        <end position="186"/>
    </location>
</feature>
<evidence type="ECO:0000313" key="4">
    <source>
        <dbReference type="Proteomes" id="UP001218188"/>
    </source>
</evidence>
<gene>
    <name evidence="3" type="ORF">C8F04DRAFT_1182918</name>
</gene>
<sequence>MSRPRQARAADNKVLDSFNLQRGMSPELSAARPVLRRTHLELLAAESSTQQKMAMATLSKKERAAVQTANAKAEIRRAKARERMAKRRAHIKVLPPDEQAEFQDKARRARAKYREENRRYLAIASWGYRKRKYIDLAEAVADRTPYDEYLLKLTIRHHKKIDRQSYTRRRSDHPSWDDRDEGRAAPAIFEPKPHARVTVTMAARIPRSEGLAARGRFNAADPEVPQGQITFEASASPWEEDFALNWGGDG</sequence>
<protein>
    <submittedName>
        <fullName evidence="3">Uncharacterized protein</fullName>
    </submittedName>
</protein>
<name>A0AAD6SV46_9AGAR</name>
<proteinExistence type="predicted"/>
<dbReference type="AlphaFoldDB" id="A0AAD6SV46"/>
<dbReference type="Proteomes" id="UP001218188">
    <property type="component" value="Unassembled WGS sequence"/>
</dbReference>
<feature type="coiled-coil region" evidence="1">
    <location>
        <begin position="61"/>
        <end position="119"/>
    </location>
</feature>
<keyword evidence="4" id="KW-1185">Reference proteome</keyword>
<dbReference type="EMBL" id="JARJCM010000055">
    <property type="protein sequence ID" value="KAJ7034639.1"/>
    <property type="molecule type" value="Genomic_DNA"/>
</dbReference>
<feature type="compositionally biased region" description="Basic and acidic residues" evidence="2">
    <location>
        <begin position="172"/>
        <end position="183"/>
    </location>
</feature>
<organism evidence="3 4">
    <name type="scientific">Mycena alexandri</name>
    <dbReference type="NCBI Taxonomy" id="1745969"/>
    <lineage>
        <taxon>Eukaryota</taxon>
        <taxon>Fungi</taxon>
        <taxon>Dikarya</taxon>
        <taxon>Basidiomycota</taxon>
        <taxon>Agaricomycotina</taxon>
        <taxon>Agaricomycetes</taxon>
        <taxon>Agaricomycetidae</taxon>
        <taxon>Agaricales</taxon>
        <taxon>Marasmiineae</taxon>
        <taxon>Mycenaceae</taxon>
        <taxon>Mycena</taxon>
    </lineage>
</organism>
<reference evidence="3" key="1">
    <citation type="submission" date="2023-03" db="EMBL/GenBank/DDBJ databases">
        <title>Massive genome expansion in bonnet fungi (Mycena s.s.) driven by repeated elements and novel gene families across ecological guilds.</title>
        <authorList>
            <consortium name="Lawrence Berkeley National Laboratory"/>
            <person name="Harder C.B."/>
            <person name="Miyauchi S."/>
            <person name="Viragh M."/>
            <person name="Kuo A."/>
            <person name="Thoen E."/>
            <person name="Andreopoulos B."/>
            <person name="Lu D."/>
            <person name="Skrede I."/>
            <person name="Drula E."/>
            <person name="Henrissat B."/>
            <person name="Morin E."/>
            <person name="Kohler A."/>
            <person name="Barry K."/>
            <person name="LaButti K."/>
            <person name="Morin E."/>
            <person name="Salamov A."/>
            <person name="Lipzen A."/>
            <person name="Mereny Z."/>
            <person name="Hegedus B."/>
            <person name="Baldrian P."/>
            <person name="Stursova M."/>
            <person name="Weitz H."/>
            <person name="Taylor A."/>
            <person name="Grigoriev I.V."/>
            <person name="Nagy L.G."/>
            <person name="Martin F."/>
            <person name="Kauserud H."/>
        </authorList>
    </citation>
    <scope>NUCLEOTIDE SEQUENCE</scope>
    <source>
        <strain evidence="3">CBHHK200</strain>
    </source>
</reference>
<accession>A0AAD6SV46</accession>
<keyword evidence="1" id="KW-0175">Coiled coil</keyword>
<evidence type="ECO:0000256" key="2">
    <source>
        <dbReference type="SAM" id="MobiDB-lite"/>
    </source>
</evidence>
<evidence type="ECO:0000313" key="3">
    <source>
        <dbReference type="EMBL" id="KAJ7034639.1"/>
    </source>
</evidence>
<evidence type="ECO:0000256" key="1">
    <source>
        <dbReference type="SAM" id="Coils"/>
    </source>
</evidence>